<evidence type="ECO:0008006" key="8">
    <source>
        <dbReference type="Google" id="ProtNLM"/>
    </source>
</evidence>
<dbReference type="OrthoDB" id="319171at2759"/>
<keyword evidence="4" id="KW-0234">DNA repair</keyword>
<dbReference type="EMBL" id="MPUH01000016">
    <property type="protein sequence ID" value="OMJ95179.1"/>
    <property type="molecule type" value="Genomic_DNA"/>
</dbReference>
<dbReference type="PANTHER" id="PTHR10870:SF0">
    <property type="entry name" value="CELL CYCLE CHECKPOINT PROTEIN RAD1"/>
    <property type="match status" value="1"/>
</dbReference>
<dbReference type="Gene3D" id="3.70.10.10">
    <property type="match status" value="1"/>
</dbReference>
<evidence type="ECO:0000256" key="3">
    <source>
        <dbReference type="ARBA" id="ARBA00022763"/>
    </source>
</evidence>
<keyword evidence="7" id="KW-1185">Reference proteome</keyword>
<evidence type="ECO:0000256" key="5">
    <source>
        <dbReference type="ARBA" id="ARBA00023242"/>
    </source>
</evidence>
<evidence type="ECO:0000313" key="7">
    <source>
        <dbReference type="Proteomes" id="UP000187209"/>
    </source>
</evidence>
<evidence type="ECO:0000256" key="2">
    <source>
        <dbReference type="ARBA" id="ARBA00010991"/>
    </source>
</evidence>
<evidence type="ECO:0000313" key="6">
    <source>
        <dbReference type="EMBL" id="OMJ95179.1"/>
    </source>
</evidence>
<sequence>MSSIYLKLSKLGDLSNAVNSLKAIQSNKVQLCLKNEGIFLIAYSSSRNIIGEAFIRNLEFDVYQISNELEISLDFPSFRSVLKSISKSSPGASITLEYPCKDNKLLILTESESSISQFFLITYEPQPQDHLDISGSIIASMKFSDTKIIKQALEVACHSKSESEVFLIFSTRKPMLYFTREDTITDIKTKVTVPYVEHVESQIARDCKKTYSAKVLKGIANFPKCKEVEVKMHEEGVLEIEVSVSANTLVRHFINPCDN</sequence>
<dbReference type="GO" id="GO:0000077">
    <property type="term" value="P:DNA damage checkpoint signaling"/>
    <property type="evidence" value="ECO:0007669"/>
    <property type="project" value="InterPro"/>
</dbReference>
<evidence type="ECO:0000256" key="1">
    <source>
        <dbReference type="ARBA" id="ARBA00004123"/>
    </source>
</evidence>
<gene>
    <name evidence="6" type="ORF">SteCoe_1557</name>
</gene>
<dbReference type="GO" id="GO:0006281">
    <property type="term" value="P:DNA repair"/>
    <property type="evidence" value="ECO:0007669"/>
    <property type="project" value="UniProtKB-KW"/>
</dbReference>
<comment type="subcellular location">
    <subcellularLocation>
        <location evidence="1">Nucleus</location>
    </subcellularLocation>
</comment>
<name>A0A1R2D1N1_9CILI</name>
<reference evidence="6 7" key="1">
    <citation type="submission" date="2016-11" db="EMBL/GenBank/DDBJ databases">
        <title>The macronuclear genome of Stentor coeruleus: a giant cell with tiny introns.</title>
        <authorList>
            <person name="Slabodnick M."/>
            <person name="Ruby J.G."/>
            <person name="Reiff S.B."/>
            <person name="Swart E.C."/>
            <person name="Gosai S."/>
            <person name="Prabakaran S."/>
            <person name="Witkowska E."/>
            <person name="Larue G.E."/>
            <person name="Fisher S."/>
            <person name="Freeman R.M."/>
            <person name="Gunawardena J."/>
            <person name="Chu W."/>
            <person name="Stover N.A."/>
            <person name="Gregory B.D."/>
            <person name="Nowacki M."/>
            <person name="Derisi J."/>
            <person name="Roy S.W."/>
            <person name="Marshall W.F."/>
            <person name="Sood P."/>
        </authorList>
    </citation>
    <scope>NUCLEOTIDE SEQUENCE [LARGE SCALE GENOMIC DNA]</scope>
    <source>
        <strain evidence="6">WM001</strain>
    </source>
</reference>
<keyword evidence="3" id="KW-0227">DNA damage</keyword>
<comment type="similarity">
    <text evidence="2">Belongs to the rad1 family.</text>
</comment>
<organism evidence="6 7">
    <name type="scientific">Stentor coeruleus</name>
    <dbReference type="NCBI Taxonomy" id="5963"/>
    <lineage>
        <taxon>Eukaryota</taxon>
        <taxon>Sar</taxon>
        <taxon>Alveolata</taxon>
        <taxon>Ciliophora</taxon>
        <taxon>Postciliodesmatophora</taxon>
        <taxon>Heterotrichea</taxon>
        <taxon>Heterotrichida</taxon>
        <taxon>Stentoridae</taxon>
        <taxon>Stentor</taxon>
    </lineage>
</organism>
<dbReference type="InterPro" id="IPR003021">
    <property type="entry name" value="Rad1_Rec1_Rad17"/>
</dbReference>
<comment type="caution">
    <text evidence="6">The sequence shown here is derived from an EMBL/GenBank/DDBJ whole genome shotgun (WGS) entry which is preliminary data.</text>
</comment>
<evidence type="ECO:0000256" key="4">
    <source>
        <dbReference type="ARBA" id="ARBA00023204"/>
    </source>
</evidence>
<dbReference type="Proteomes" id="UP000187209">
    <property type="component" value="Unassembled WGS sequence"/>
</dbReference>
<proteinExistence type="inferred from homology"/>
<dbReference type="GO" id="GO:0030896">
    <property type="term" value="C:checkpoint clamp complex"/>
    <property type="evidence" value="ECO:0007669"/>
    <property type="project" value="TreeGrafter"/>
</dbReference>
<accession>A0A1R2D1N1</accession>
<dbReference type="InterPro" id="IPR046938">
    <property type="entry name" value="DNA_clamp_sf"/>
</dbReference>
<keyword evidence="5" id="KW-0539">Nucleus</keyword>
<dbReference type="AlphaFoldDB" id="A0A1R2D1N1"/>
<dbReference type="PANTHER" id="PTHR10870">
    <property type="entry name" value="CELL CYCLE CHECKPOINT PROTEIN RAD1"/>
    <property type="match status" value="1"/>
</dbReference>
<dbReference type="SUPFAM" id="SSF55979">
    <property type="entry name" value="DNA clamp"/>
    <property type="match status" value="1"/>
</dbReference>
<protein>
    <recommendedName>
        <fullName evidence="8">Proliferating cell nuclear antigen</fullName>
    </recommendedName>
</protein>